<protein>
    <submittedName>
        <fullName evidence="1">Uncharacterized protein</fullName>
    </submittedName>
</protein>
<accession>D5RTH7</accession>
<keyword evidence="2" id="KW-1185">Reference proteome</keyword>
<dbReference type="AlphaFoldDB" id="D5RTH7"/>
<dbReference type="RefSeq" id="WP_007003419.1">
    <property type="nucleotide sequence ID" value="NZ_GG770777.1"/>
</dbReference>
<dbReference type="HOGENOM" id="CLU_1516789_0_0_5"/>
<name>D5RTH7_9PROT</name>
<comment type="caution">
    <text evidence="1">The sequence shown here is derived from an EMBL/GenBank/DDBJ whole genome shotgun (WGS) entry which is preliminary data.</text>
</comment>
<organism evidence="1 2">
    <name type="scientific">Pseudoroseomonas cervicalis ATCC 49957</name>
    <dbReference type="NCBI Taxonomy" id="525371"/>
    <lineage>
        <taxon>Bacteria</taxon>
        <taxon>Pseudomonadati</taxon>
        <taxon>Pseudomonadota</taxon>
        <taxon>Alphaproteobacteria</taxon>
        <taxon>Acetobacterales</taxon>
        <taxon>Roseomonadaceae</taxon>
        <taxon>Roseomonas</taxon>
    </lineage>
</organism>
<proteinExistence type="predicted"/>
<sequence>MGARITRAAATPSPNDLGSACIGTLNGDLLIAQQGQILATIKASGDITGNKVAALAALRGDRLHTAQRVAIMAALHHAVLLDERLAAESRPAPPPMQELHSLHRRGLRLDLHRSLEAPGSFAVFRDLPPPACRASDLASARRWALQAAQAFPGATFAACQLVEATRLEAMPAQEIAA</sequence>
<dbReference type="EMBL" id="ADVL01000791">
    <property type="protein sequence ID" value="EFH09408.1"/>
    <property type="molecule type" value="Genomic_DNA"/>
</dbReference>
<gene>
    <name evidence="1" type="ORF">HMPREF0731_4389</name>
</gene>
<dbReference type="Proteomes" id="UP000005324">
    <property type="component" value="Unassembled WGS sequence"/>
</dbReference>
<evidence type="ECO:0000313" key="2">
    <source>
        <dbReference type="Proteomes" id="UP000005324"/>
    </source>
</evidence>
<evidence type="ECO:0000313" key="1">
    <source>
        <dbReference type="EMBL" id="EFH09408.1"/>
    </source>
</evidence>
<reference evidence="1 2" key="1">
    <citation type="submission" date="2010-04" db="EMBL/GenBank/DDBJ databases">
        <authorList>
            <person name="Qin X."/>
            <person name="Bachman B."/>
            <person name="Battles P."/>
            <person name="Bell A."/>
            <person name="Bess C."/>
            <person name="Bickham C."/>
            <person name="Chaboub L."/>
            <person name="Chen D."/>
            <person name="Coyle M."/>
            <person name="Deiros D.R."/>
            <person name="Dinh H."/>
            <person name="Forbes L."/>
            <person name="Fowler G."/>
            <person name="Francisco L."/>
            <person name="Fu Q."/>
            <person name="Gubbala S."/>
            <person name="Hale W."/>
            <person name="Han Y."/>
            <person name="Hemphill L."/>
            <person name="Highlander S.K."/>
            <person name="Hirani K."/>
            <person name="Hogues M."/>
            <person name="Jackson L."/>
            <person name="Jakkamsetti A."/>
            <person name="Javaid M."/>
            <person name="Jiang H."/>
            <person name="Korchina V."/>
            <person name="Kovar C."/>
            <person name="Lara F."/>
            <person name="Lee S."/>
            <person name="Mata R."/>
            <person name="Mathew T."/>
            <person name="Moen C."/>
            <person name="Morales K."/>
            <person name="Munidasa M."/>
            <person name="Nazareth L."/>
            <person name="Ngo R."/>
            <person name="Nguyen L."/>
            <person name="Okwuonu G."/>
            <person name="Ongeri F."/>
            <person name="Patil S."/>
            <person name="Petrosino J."/>
            <person name="Pham C."/>
            <person name="Pham P."/>
            <person name="Pu L.-L."/>
            <person name="Puazo M."/>
            <person name="Raj R."/>
            <person name="Reid J."/>
            <person name="Rouhana J."/>
            <person name="Saada N."/>
            <person name="Shang Y."/>
            <person name="Simmons D."/>
            <person name="Thornton R."/>
            <person name="Warren J."/>
            <person name="Weissenberger G."/>
            <person name="Zhang J."/>
            <person name="Zhang L."/>
            <person name="Zhou C."/>
            <person name="Zhu D."/>
            <person name="Muzny D."/>
            <person name="Worley K."/>
            <person name="Gibbs R."/>
        </authorList>
    </citation>
    <scope>NUCLEOTIDE SEQUENCE [LARGE SCALE GENOMIC DNA]</scope>
    <source>
        <strain evidence="1 2">ATCC 49957</strain>
    </source>
</reference>